<dbReference type="EnsemblPlants" id="AVESA.00010b.r2.4CG1280410.1">
    <property type="protein sequence ID" value="AVESA.00010b.r2.4CG1280410.1.CDS"/>
    <property type="gene ID" value="AVESA.00010b.r2.4CG1280410"/>
</dbReference>
<accession>A0ACD5WSZ5</accession>
<name>A0ACD5WSZ5_AVESA</name>
<protein>
    <submittedName>
        <fullName evidence="1">Uncharacterized protein</fullName>
    </submittedName>
</protein>
<sequence>MVEATRARLLRGWSHITWLMRRCVEGRWLYKTTFTSAELFERTIECAAHEIFRDHISNASKDHYYEGGQKIYFDGWDGLGASAVLAAVAKLFARSHQKHGFDIFIHVDCSLWESRRSLQRRIAEELKLDRSTMELFVKQDEEDVFSGVDKSSRVEIPDVGQEIYNMTKGRTLLVIFHNGSDDEIDLARFGLPIFGSGNRLLWTFRGRFRLDPAIPQKVKSSDYYVFVHPYYARNTTDKLKLVHEEASQVVGLDDISPALIADCWLYLCVLEFDLHLADDAHTSNCWVCDGIIPAGDSAWQIGERLQEALRLEYLPPKKNISKLYPIIPFEVLQDKESVWLSVRHNNKNVRSTVPEDTTSYFLEMGKFDHLFTALPKNLFHQSSKLRVLSLSWCCFSFASPPFVCCRNLKLILVVSCRDEDAEFIGEIHKEKVKYWEFLKSLWVLDIRDTNWDWILSPSKMRLMTQLRELNLKEAGASCCVYGMAELELTWLCNLHRLRVIDSYTFITALAQDAFMGMQNLELLDLSGNWEMEVLPNFSAASRLSVLIVDGCSRLQQVEPGTLPKSLESFSFDGLGQAFRWKNSVQMPENKFRRCRFLPFYKNTPNVSKISLQGCEELKNVFLCGLPNLNELNLSDTAIKSLDLEAIEVAQIECLFLLGWRNHGSLKWGAGGHPRVKLLLIDFREKEETGPVDDCCQYYSCPLVQQEASQQMVHIVATDAKFLRAFKMSGGFGYISGITESNQHFHIHLASGGGQRKVIGNNKERVTITSIVGYPYMDVHNKVIKMDDNGEACTNHLTLGRHIEIAKGGCNWESEEQMKIMEHLMAKVESFHMHDHSSVTTGNLEIKTYREQFPNIRWCCIQRCPKLHTIFLVDRYPITRASFEKMDTLCVSHLLAVRCVWSRNLRFYQDWTGSFRAFQNLRYIHLKSCPRLMFVLPWYYPTLASLETIHITYCGEIRQNFPKRGDYEDKDCNNIEFPYFKNKKNIEFPSLKHIHLHELPMLQHICETDMLAPALETIVLRGCWSLKQLPAINCCRALDKPLAVVDCEKDWWDKLQWDGLEASRPLFSPRHSRYYKKVLPRVSVLR</sequence>
<reference evidence="1" key="1">
    <citation type="submission" date="2021-05" db="EMBL/GenBank/DDBJ databases">
        <authorList>
            <person name="Scholz U."/>
            <person name="Mascher M."/>
            <person name="Fiebig A."/>
        </authorList>
    </citation>
    <scope>NUCLEOTIDE SEQUENCE [LARGE SCALE GENOMIC DNA]</scope>
</reference>
<dbReference type="Proteomes" id="UP001732700">
    <property type="component" value="Chromosome 4C"/>
</dbReference>
<organism evidence="1 2">
    <name type="scientific">Avena sativa</name>
    <name type="common">Oat</name>
    <dbReference type="NCBI Taxonomy" id="4498"/>
    <lineage>
        <taxon>Eukaryota</taxon>
        <taxon>Viridiplantae</taxon>
        <taxon>Streptophyta</taxon>
        <taxon>Embryophyta</taxon>
        <taxon>Tracheophyta</taxon>
        <taxon>Spermatophyta</taxon>
        <taxon>Magnoliopsida</taxon>
        <taxon>Liliopsida</taxon>
        <taxon>Poales</taxon>
        <taxon>Poaceae</taxon>
        <taxon>BOP clade</taxon>
        <taxon>Pooideae</taxon>
        <taxon>Poodae</taxon>
        <taxon>Poeae</taxon>
        <taxon>Poeae Chloroplast Group 1 (Aveneae type)</taxon>
        <taxon>Aveninae</taxon>
        <taxon>Avena</taxon>
    </lineage>
</organism>
<reference evidence="1" key="2">
    <citation type="submission" date="2025-09" db="UniProtKB">
        <authorList>
            <consortium name="EnsemblPlants"/>
        </authorList>
    </citation>
    <scope>IDENTIFICATION</scope>
</reference>
<evidence type="ECO:0000313" key="2">
    <source>
        <dbReference type="Proteomes" id="UP001732700"/>
    </source>
</evidence>
<keyword evidence="2" id="KW-1185">Reference proteome</keyword>
<proteinExistence type="predicted"/>
<evidence type="ECO:0000313" key="1">
    <source>
        <dbReference type="EnsemblPlants" id="AVESA.00010b.r2.4CG1280410.1.CDS"/>
    </source>
</evidence>